<evidence type="ECO:0000256" key="16">
    <source>
        <dbReference type="ARBA" id="ARBA00023209"/>
    </source>
</evidence>
<keyword evidence="9" id="KW-0444">Lipid biosynthesis</keyword>
<dbReference type="PANTHER" id="PTHR46382:SF1">
    <property type="entry name" value="PHOSPHATIDATE CYTIDYLYLTRANSFERASE"/>
    <property type="match status" value="1"/>
</dbReference>
<evidence type="ECO:0000256" key="11">
    <source>
        <dbReference type="ARBA" id="ARBA00022692"/>
    </source>
</evidence>
<keyword evidence="14" id="KW-0443">Lipid metabolism</keyword>
<evidence type="ECO:0000256" key="8">
    <source>
        <dbReference type="ARBA" id="ARBA00022475"/>
    </source>
</evidence>
<sequence length="242" mass="26274">MFNAARIIWGVVMAIAVILIALIDQFIINFIVFAFILYLAFNEAKKLFHLENVSIIPLALAFILGTISENPLAFGALAALLVLGYLVYKKAPSLKAVLLYLYPSLPVLALWQVYLDNGMFALFWLIAIVAICDSAAYFIGKLLGKTPFSQTSPNKTLEGVIGGLVCASILGTLIGIFVYSFYLSLLCSFFVAFFAVIGDLLESYFKREAGVKDSGDLIPGHGGVLDRIDAVIIAAFVMVALL</sequence>
<proteinExistence type="inferred from homology"/>
<dbReference type="Pfam" id="PF01148">
    <property type="entry name" value="CTP_transf_1"/>
    <property type="match status" value="1"/>
</dbReference>
<accession>A0A5T1YQE0</accession>
<dbReference type="EC" id="2.7.7.41" evidence="6 18"/>
<comment type="similarity">
    <text evidence="5 18">Belongs to the CDS family.</text>
</comment>
<dbReference type="GO" id="GO:0016024">
    <property type="term" value="P:CDP-diacylglycerol biosynthetic process"/>
    <property type="evidence" value="ECO:0007669"/>
    <property type="project" value="UniProtKB-UniPathway"/>
</dbReference>
<evidence type="ECO:0000256" key="6">
    <source>
        <dbReference type="ARBA" id="ARBA00012487"/>
    </source>
</evidence>
<dbReference type="EMBL" id="AACRQU010000004">
    <property type="protein sequence ID" value="EAL8416321.1"/>
    <property type="molecule type" value="Genomic_DNA"/>
</dbReference>
<keyword evidence="12 18" id="KW-0548">Nucleotidyltransferase</keyword>
<keyword evidence="13" id="KW-1133">Transmembrane helix</keyword>
<evidence type="ECO:0000256" key="18">
    <source>
        <dbReference type="RuleBase" id="RU003938"/>
    </source>
</evidence>
<dbReference type="GO" id="GO:0004605">
    <property type="term" value="F:phosphatidate cytidylyltransferase activity"/>
    <property type="evidence" value="ECO:0007669"/>
    <property type="project" value="UniProtKB-EC"/>
</dbReference>
<dbReference type="PROSITE" id="PS01315">
    <property type="entry name" value="CDS"/>
    <property type="match status" value="1"/>
</dbReference>
<evidence type="ECO:0000256" key="7">
    <source>
        <dbReference type="ARBA" id="ARBA00019373"/>
    </source>
</evidence>
<keyword evidence="17" id="KW-1208">Phospholipid metabolism</keyword>
<evidence type="ECO:0000256" key="14">
    <source>
        <dbReference type="ARBA" id="ARBA00023098"/>
    </source>
</evidence>
<dbReference type="PANTHER" id="PTHR46382">
    <property type="entry name" value="PHOSPHATIDATE CYTIDYLYLTRANSFERASE"/>
    <property type="match status" value="1"/>
</dbReference>
<dbReference type="InterPro" id="IPR000374">
    <property type="entry name" value="PC_trans"/>
</dbReference>
<comment type="pathway">
    <text evidence="3 18">Phospholipid metabolism; CDP-diacylglycerol biosynthesis; CDP-diacylglycerol from sn-glycerol 3-phosphate: step 3/3.</text>
</comment>
<evidence type="ECO:0000256" key="10">
    <source>
        <dbReference type="ARBA" id="ARBA00022679"/>
    </source>
</evidence>
<evidence type="ECO:0000256" key="12">
    <source>
        <dbReference type="ARBA" id="ARBA00022695"/>
    </source>
</evidence>
<reference evidence="19 20" key="1">
    <citation type="submission" date="2018-08" db="EMBL/GenBank/DDBJ databases">
        <authorList>
            <consortium name="NARMS: The National Antimicrobial Resistance Monitoring System"/>
        </authorList>
    </citation>
    <scope>NUCLEOTIDE SEQUENCE [LARGE SCALE GENOMIC DNA]</scope>
    <source>
        <strain evidence="19 20">FSIS11812579</strain>
    </source>
</reference>
<protein>
    <recommendedName>
        <fullName evidence="7 18">Phosphatidate cytidylyltransferase</fullName>
        <ecNumber evidence="6 18">2.7.7.41</ecNumber>
    </recommendedName>
</protein>
<evidence type="ECO:0000313" key="19">
    <source>
        <dbReference type="EMBL" id="EAL8416321.1"/>
    </source>
</evidence>
<evidence type="ECO:0000256" key="2">
    <source>
        <dbReference type="ARBA" id="ARBA00004651"/>
    </source>
</evidence>
<keyword evidence="10 18" id="KW-0808">Transferase</keyword>
<keyword evidence="15" id="KW-0472">Membrane</keyword>
<evidence type="ECO:0000313" key="20">
    <source>
        <dbReference type="Proteomes" id="UP000333665"/>
    </source>
</evidence>
<evidence type="ECO:0000256" key="13">
    <source>
        <dbReference type="ARBA" id="ARBA00022989"/>
    </source>
</evidence>
<evidence type="ECO:0000256" key="9">
    <source>
        <dbReference type="ARBA" id="ARBA00022516"/>
    </source>
</evidence>
<comment type="caution">
    <text evidence="19">The sequence shown here is derived from an EMBL/GenBank/DDBJ whole genome shotgun (WGS) entry which is preliminary data.</text>
</comment>
<evidence type="ECO:0000256" key="3">
    <source>
        <dbReference type="ARBA" id="ARBA00005119"/>
    </source>
</evidence>
<dbReference type="Proteomes" id="UP000333665">
    <property type="component" value="Unassembled WGS sequence"/>
</dbReference>
<keyword evidence="11 18" id="KW-0812">Transmembrane</keyword>
<evidence type="ECO:0000256" key="1">
    <source>
        <dbReference type="ARBA" id="ARBA00001698"/>
    </source>
</evidence>
<comment type="catalytic activity">
    <reaction evidence="1 18">
        <text>a 1,2-diacyl-sn-glycero-3-phosphate + CTP + H(+) = a CDP-1,2-diacyl-sn-glycerol + diphosphate</text>
        <dbReference type="Rhea" id="RHEA:16229"/>
        <dbReference type="ChEBI" id="CHEBI:15378"/>
        <dbReference type="ChEBI" id="CHEBI:33019"/>
        <dbReference type="ChEBI" id="CHEBI:37563"/>
        <dbReference type="ChEBI" id="CHEBI:58332"/>
        <dbReference type="ChEBI" id="CHEBI:58608"/>
        <dbReference type="EC" id="2.7.7.41"/>
    </reaction>
</comment>
<evidence type="ECO:0000256" key="5">
    <source>
        <dbReference type="ARBA" id="ARBA00010185"/>
    </source>
</evidence>
<evidence type="ECO:0000256" key="15">
    <source>
        <dbReference type="ARBA" id="ARBA00023136"/>
    </source>
</evidence>
<evidence type="ECO:0000256" key="17">
    <source>
        <dbReference type="ARBA" id="ARBA00023264"/>
    </source>
</evidence>
<gene>
    <name evidence="19" type="ORF">DYF97_02690</name>
</gene>
<keyword evidence="8" id="KW-1003">Cell membrane</keyword>
<comment type="subcellular location">
    <subcellularLocation>
        <location evidence="2">Cell membrane</location>
        <topology evidence="2">Multi-pass membrane protein</topology>
    </subcellularLocation>
</comment>
<keyword evidence="16" id="KW-0594">Phospholipid biosynthesis</keyword>
<name>A0A5T1YQE0_CAMCO</name>
<dbReference type="GO" id="GO:0005886">
    <property type="term" value="C:plasma membrane"/>
    <property type="evidence" value="ECO:0007669"/>
    <property type="project" value="UniProtKB-SubCell"/>
</dbReference>
<evidence type="ECO:0000256" key="4">
    <source>
        <dbReference type="ARBA" id="ARBA00005189"/>
    </source>
</evidence>
<dbReference type="AlphaFoldDB" id="A0A5T1YQE0"/>
<organism evidence="19 20">
    <name type="scientific">Campylobacter coli</name>
    <dbReference type="NCBI Taxonomy" id="195"/>
    <lineage>
        <taxon>Bacteria</taxon>
        <taxon>Pseudomonadati</taxon>
        <taxon>Campylobacterota</taxon>
        <taxon>Epsilonproteobacteria</taxon>
        <taxon>Campylobacterales</taxon>
        <taxon>Campylobacteraceae</taxon>
        <taxon>Campylobacter</taxon>
    </lineage>
</organism>
<comment type="pathway">
    <text evidence="4">Lipid metabolism.</text>
</comment>
<dbReference type="UniPathway" id="UPA00557">
    <property type="reaction ID" value="UER00614"/>
</dbReference>